<evidence type="ECO:0000256" key="1">
    <source>
        <dbReference type="SAM" id="Phobius"/>
    </source>
</evidence>
<keyword evidence="4" id="KW-1185">Reference proteome</keyword>
<feature type="transmembrane region" description="Helical" evidence="1">
    <location>
        <begin position="92"/>
        <end position="112"/>
    </location>
</feature>
<evidence type="ECO:0000313" key="3">
    <source>
        <dbReference type="EMBL" id="OCS85422.1"/>
    </source>
</evidence>
<reference evidence="3 4" key="1">
    <citation type="submission" date="2016-07" db="EMBL/GenBank/DDBJ databases">
        <title>Caryophanon tenue genome sequencing.</title>
        <authorList>
            <person name="Verma A."/>
            <person name="Pal Y."/>
            <person name="Krishnamurthi S."/>
        </authorList>
    </citation>
    <scope>NUCLEOTIDE SEQUENCE [LARGE SCALE GENOMIC DNA]</scope>
    <source>
        <strain evidence="3 4">DSM 14152</strain>
    </source>
</reference>
<feature type="transmembrane region" description="Helical" evidence="1">
    <location>
        <begin position="60"/>
        <end position="80"/>
    </location>
</feature>
<organism evidence="3 4">
    <name type="scientific">Caryophanon tenue</name>
    <dbReference type="NCBI Taxonomy" id="33978"/>
    <lineage>
        <taxon>Bacteria</taxon>
        <taxon>Bacillati</taxon>
        <taxon>Bacillota</taxon>
        <taxon>Bacilli</taxon>
        <taxon>Bacillales</taxon>
        <taxon>Caryophanaceae</taxon>
        <taxon>Caryophanon</taxon>
    </lineage>
</organism>
<keyword evidence="1" id="KW-1133">Transmembrane helix</keyword>
<gene>
    <name evidence="3" type="ORF">A6M13_13370</name>
</gene>
<protein>
    <recommendedName>
        <fullName evidence="2">GGDEF domain-containing protein</fullName>
    </recommendedName>
</protein>
<comment type="caution">
    <text evidence="3">The sequence shown here is derived from an EMBL/GenBank/DDBJ whole genome shotgun (WGS) entry which is preliminary data.</text>
</comment>
<dbReference type="EMBL" id="MASJ01000014">
    <property type="protein sequence ID" value="OCS85422.1"/>
    <property type="molecule type" value="Genomic_DNA"/>
</dbReference>
<dbReference type="PROSITE" id="PS50887">
    <property type="entry name" value="GGDEF"/>
    <property type="match status" value="1"/>
</dbReference>
<accession>A0A1C0YE09</accession>
<keyword evidence="1" id="KW-0472">Membrane</keyword>
<dbReference type="Proteomes" id="UP000093199">
    <property type="component" value="Unassembled WGS sequence"/>
</dbReference>
<dbReference type="SMART" id="SM00267">
    <property type="entry name" value="GGDEF"/>
    <property type="match status" value="1"/>
</dbReference>
<name>A0A1C0YE09_9BACL</name>
<proteinExistence type="predicted"/>
<dbReference type="InterPro" id="IPR000160">
    <property type="entry name" value="GGDEF_dom"/>
</dbReference>
<evidence type="ECO:0000313" key="4">
    <source>
        <dbReference type="Proteomes" id="UP000093199"/>
    </source>
</evidence>
<sequence length="281" mass="32047">MKTYLRGELYIFIGIMTTVIVLFASYIALSSYGTSGYIAVCIVGATMVLTMLYGVVYGGLITIIAVIGIGIVLISNTAINTPLQVNVPMPDLHMLVLFAVAQLLILMMATLLHNQFHKLATRSTVMAEHIQTLIAVDEVTQFDNETRMRQEISREMKRVDRHGGCFTMLVFTFIHYDEFLQTYGEKEMQHVLRKMAEKVTELLRASDYKYRFGQQQFVFLLIETPEEMMPNVVKKLHEEASKHPLLTGRKVTLHFTIETVTYDDTMRLTTVEELFSRTNAL</sequence>
<dbReference type="RefSeq" id="WP_066544976.1">
    <property type="nucleotide sequence ID" value="NZ_MASJ01000014.1"/>
</dbReference>
<feature type="transmembrane region" description="Helical" evidence="1">
    <location>
        <begin position="35"/>
        <end position="53"/>
    </location>
</feature>
<evidence type="ECO:0000259" key="2">
    <source>
        <dbReference type="PROSITE" id="PS50887"/>
    </source>
</evidence>
<dbReference type="InterPro" id="IPR029787">
    <property type="entry name" value="Nucleotide_cyclase"/>
</dbReference>
<dbReference type="NCBIfam" id="TIGR00254">
    <property type="entry name" value="GGDEF"/>
    <property type="match status" value="1"/>
</dbReference>
<dbReference type="OrthoDB" id="2356833at2"/>
<feature type="transmembrane region" description="Helical" evidence="1">
    <location>
        <begin position="9"/>
        <end position="29"/>
    </location>
</feature>
<dbReference type="Gene3D" id="3.30.70.270">
    <property type="match status" value="1"/>
</dbReference>
<keyword evidence="1" id="KW-0812">Transmembrane</keyword>
<feature type="domain" description="GGDEF" evidence="2">
    <location>
        <begin position="167"/>
        <end position="281"/>
    </location>
</feature>
<dbReference type="SUPFAM" id="SSF55073">
    <property type="entry name" value="Nucleotide cyclase"/>
    <property type="match status" value="1"/>
</dbReference>
<dbReference type="InterPro" id="IPR043128">
    <property type="entry name" value="Rev_trsase/Diguanyl_cyclase"/>
</dbReference>
<dbReference type="Pfam" id="PF00990">
    <property type="entry name" value="GGDEF"/>
    <property type="match status" value="1"/>
</dbReference>
<dbReference type="AlphaFoldDB" id="A0A1C0YE09"/>
<dbReference type="STRING" id="33978.A6M13_13370"/>